<dbReference type="InterPro" id="IPR001461">
    <property type="entry name" value="Aspartic_peptidase_A1"/>
</dbReference>
<evidence type="ECO:0000259" key="12">
    <source>
        <dbReference type="PROSITE" id="PS51767"/>
    </source>
</evidence>
<feature type="domain" description="Peptidase A1" evidence="12">
    <location>
        <begin position="562"/>
        <end position="884"/>
    </location>
</feature>
<dbReference type="PANTHER" id="PTHR47966:SF40">
    <property type="entry name" value="ASPARTIC PROTEASE 3"/>
    <property type="match status" value="1"/>
</dbReference>
<dbReference type="PRINTS" id="PR00792">
    <property type="entry name" value="PEPSIN"/>
</dbReference>
<keyword evidence="2 9" id="KW-0645">Protease</keyword>
<dbReference type="InterPro" id="IPR021109">
    <property type="entry name" value="Peptidase_aspartic_dom_sf"/>
</dbReference>
<dbReference type="GO" id="GO:0005764">
    <property type="term" value="C:lysosome"/>
    <property type="evidence" value="ECO:0007669"/>
    <property type="project" value="TreeGrafter"/>
</dbReference>
<evidence type="ECO:0000256" key="1">
    <source>
        <dbReference type="ARBA" id="ARBA00007447"/>
    </source>
</evidence>
<evidence type="ECO:0000256" key="4">
    <source>
        <dbReference type="ARBA" id="ARBA00022801"/>
    </source>
</evidence>
<dbReference type="FunFam" id="2.40.70.10:FF:000008">
    <property type="entry name" value="Cathepsin D"/>
    <property type="match status" value="1"/>
</dbReference>
<sequence length="958" mass="106272">MPYPKFECPEEDPEEVAEREFEKQRADLGLPDSRPAKKSLPAAPQPSPIRPTSKHPKEAKALRKKRNRGISGSSIKKDGGRFDMGLDDYIFDEDVDEHTEDIEQDVYNEFIKPTNGSYSSRSIGFGSMESDSEASNDSANVRPKNDQMIRVKDLLLAALSPDDDGSSEQSLANVFSEEYDETGRVKLLHDAITAICNRREEVVDDPMFEYRLVTTVSRLIQQELLRSSTVDSYVQCAQSRDHGWELLNAATVKLPKDWDADVALKGIEKLATELATEYDTKDVAEDLSGRNVPFFHANFVSQFCLDAIFSMNMDVIYFVSTALKDFLDHGALSPWSVNIGFERFFRNIHSAEMDLPGATSLATMLMSYAANDVMIIDDPTAATCPKRSYSLIRQRKHTILMYAHPCAPIQSVCGFSEMGIVAVTDSRLHIQHGSRESGWTILVDPLTTTCTLWRDSKRPFSPSLRDFSITMNSAGRAQPIKGDADRNRGSGVMTQLLLVLLTACLAVEAFVRVPMHKTTYPRSSYKIASIAEYLKQKYIKGYKFDSNLAYNEGLSDYSNAQYYGTVQIGTPPQTFQLLFDTGSSNLWVPCKTCKASDIACDFHTKFDCKKSSTCTETNQPFEIQYGSGSMKGVVDNDVVCFGSDHTWCTDKTQGLACATQEPGLAFVAAKFDGILGMGWDRISVNNIPQPMDQIFANKALCSQALFAFWLNRDINNNVAGGEMTLCGTDPAHYKGSIAWEPLVSEDYWRIKLGAVTIDGTAYTNGPVDSIVDTGTSLLTGPTDAIKKIQKKIGAFPVVNGEYEIQCSRIPKLPNITFTLGGQDFVLQGSDYILQVSQNGQTTCLSGFMGLDIPAPNGPLWILGDVFIGKFYSVFDSGKKRVGFAVAANSNANKRVQSEIDRNWTITEGLWIDESTEFNCNNLEICEKNHRTPPLFAELRVASSYLASEWRSSESKSTI</sequence>
<evidence type="ECO:0000256" key="6">
    <source>
        <dbReference type="ARBA" id="ARBA00023180"/>
    </source>
</evidence>
<evidence type="ECO:0008006" key="15">
    <source>
        <dbReference type="Google" id="ProtNLM"/>
    </source>
</evidence>
<evidence type="ECO:0000313" key="13">
    <source>
        <dbReference type="EMBL" id="CAJ0609207.1"/>
    </source>
</evidence>
<dbReference type="Pfam" id="PF00026">
    <property type="entry name" value="Asp"/>
    <property type="match status" value="1"/>
</dbReference>
<dbReference type="Gene3D" id="1.25.40.180">
    <property type="match status" value="1"/>
</dbReference>
<feature type="disulfide bond" evidence="8">
    <location>
        <begin position="593"/>
        <end position="600"/>
    </location>
</feature>
<gene>
    <name evidence="13" type="ORF">CYNAS_LOCUS21190</name>
</gene>
<name>A0AA36HFH4_CYLNA</name>
<evidence type="ECO:0000256" key="10">
    <source>
        <dbReference type="SAM" id="MobiDB-lite"/>
    </source>
</evidence>
<dbReference type="Proteomes" id="UP001176961">
    <property type="component" value="Unassembled WGS sequence"/>
</dbReference>
<protein>
    <recommendedName>
        <fullName evidence="15">Peptidase A1 domain-containing protein</fullName>
    </recommendedName>
</protein>
<comment type="similarity">
    <text evidence="1 9">Belongs to the peptidase A1 family.</text>
</comment>
<dbReference type="AlphaFoldDB" id="A0AA36HFH4"/>
<dbReference type="PANTHER" id="PTHR47966">
    <property type="entry name" value="BETA-SITE APP-CLEAVING ENZYME, ISOFORM A-RELATED"/>
    <property type="match status" value="1"/>
</dbReference>
<dbReference type="EMBL" id="CATQJL010000326">
    <property type="protein sequence ID" value="CAJ0609207.1"/>
    <property type="molecule type" value="Genomic_DNA"/>
</dbReference>
<dbReference type="Gene3D" id="2.40.70.10">
    <property type="entry name" value="Acid Proteases"/>
    <property type="match status" value="2"/>
</dbReference>
<comment type="caution">
    <text evidence="13">The sequence shown here is derived from an EMBL/GenBank/DDBJ whole genome shotgun (WGS) entry which is preliminary data.</text>
</comment>
<dbReference type="GO" id="GO:0004190">
    <property type="term" value="F:aspartic-type endopeptidase activity"/>
    <property type="evidence" value="ECO:0007669"/>
    <property type="project" value="UniProtKB-KW"/>
</dbReference>
<evidence type="ECO:0000256" key="9">
    <source>
        <dbReference type="RuleBase" id="RU000454"/>
    </source>
</evidence>
<evidence type="ECO:0000259" key="11">
    <source>
        <dbReference type="PROSITE" id="PS51366"/>
    </source>
</evidence>
<feature type="disulfide bond" evidence="8">
    <location>
        <begin position="806"/>
        <end position="843"/>
    </location>
</feature>
<feature type="region of interest" description="Disordered" evidence="10">
    <location>
        <begin position="1"/>
        <end position="78"/>
    </location>
</feature>
<dbReference type="PROSITE" id="PS51366">
    <property type="entry name" value="MI"/>
    <property type="match status" value="1"/>
</dbReference>
<keyword evidence="3 9" id="KW-0064">Aspartyl protease</keyword>
<dbReference type="SUPFAM" id="SSF48371">
    <property type="entry name" value="ARM repeat"/>
    <property type="match status" value="1"/>
</dbReference>
<dbReference type="InterPro" id="IPR033121">
    <property type="entry name" value="PEPTIDASE_A1"/>
</dbReference>
<keyword evidence="6" id="KW-0325">Glycoprotein</keyword>
<keyword evidence="14" id="KW-1185">Reference proteome</keyword>
<evidence type="ECO:0000256" key="7">
    <source>
        <dbReference type="PIRSR" id="PIRSR601461-1"/>
    </source>
</evidence>
<dbReference type="InterPro" id="IPR003891">
    <property type="entry name" value="Initiation_fac_eIF4g_MI"/>
</dbReference>
<dbReference type="GO" id="GO:0006508">
    <property type="term" value="P:proteolysis"/>
    <property type="evidence" value="ECO:0007669"/>
    <property type="project" value="UniProtKB-KW"/>
</dbReference>
<evidence type="ECO:0000256" key="2">
    <source>
        <dbReference type="ARBA" id="ARBA00022670"/>
    </source>
</evidence>
<dbReference type="SUPFAM" id="SSF50630">
    <property type="entry name" value="Acid proteases"/>
    <property type="match status" value="1"/>
</dbReference>
<keyword evidence="4 9" id="KW-0378">Hydrolase</keyword>
<keyword evidence="5 8" id="KW-1015">Disulfide bond</keyword>
<dbReference type="InterPro" id="IPR016024">
    <property type="entry name" value="ARM-type_fold"/>
</dbReference>
<evidence type="ECO:0000256" key="8">
    <source>
        <dbReference type="PIRSR" id="PIRSR601461-2"/>
    </source>
</evidence>
<feature type="active site" evidence="7">
    <location>
        <position position="772"/>
    </location>
</feature>
<reference evidence="13" key="1">
    <citation type="submission" date="2023-07" db="EMBL/GenBank/DDBJ databases">
        <authorList>
            <consortium name="CYATHOMIX"/>
        </authorList>
    </citation>
    <scope>NUCLEOTIDE SEQUENCE</scope>
    <source>
        <strain evidence="13">N/A</strain>
    </source>
</reference>
<organism evidence="13 14">
    <name type="scientific">Cylicocyclus nassatus</name>
    <name type="common">Nematode worm</name>
    <dbReference type="NCBI Taxonomy" id="53992"/>
    <lineage>
        <taxon>Eukaryota</taxon>
        <taxon>Metazoa</taxon>
        <taxon>Ecdysozoa</taxon>
        <taxon>Nematoda</taxon>
        <taxon>Chromadorea</taxon>
        <taxon>Rhabditida</taxon>
        <taxon>Rhabditina</taxon>
        <taxon>Rhabditomorpha</taxon>
        <taxon>Strongyloidea</taxon>
        <taxon>Strongylidae</taxon>
        <taxon>Cylicocyclus</taxon>
    </lineage>
</organism>
<feature type="region of interest" description="Disordered" evidence="10">
    <location>
        <begin position="122"/>
        <end position="141"/>
    </location>
</feature>
<feature type="compositionally biased region" description="Basic and acidic residues" evidence="10">
    <location>
        <begin position="16"/>
        <end position="26"/>
    </location>
</feature>
<dbReference type="InterPro" id="IPR001969">
    <property type="entry name" value="Aspartic_peptidase_AS"/>
</dbReference>
<dbReference type="PROSITE" id="PS51767">
    <property type="entry name" value="PEPTIDASE_A1"/>
    <property type="match status" value="1"/>
</dbReference>
<feature type="active site" evidence="7">
    <location>
        <position position="580"/>
    </location>
</feature>
<evidence type="ECO:0000313" key="14">
    <source>
        <dbReference type="Proteomes" id="UP001176961"/>
    </source>
</evidence>
<evidence type="ECO:0000256" key="3">
    <source>
        <dbReference type="ARBA" id="ARBA00022750"/>
    </source>
</evidence>
<dbReference type="FunFam" id="2.40.70.10:FF:000002">
    <property type="entry name" value="Vacuolar aspartic proteinase"/>
    <property type="match status" value="1"/>
</dbReference>
<feature type="domain" description="MI" evidence="11">
    <location>
        <begin position="262"/>
        <end position="385"/>
    </location>
</feature>
<accession>A0AA36HFH4</accession>
<proteinExistence type="inferred from homology"/>
<evidence type="ECO:0000256" key="5">
    <source>
        <dbReference type="ARBA" id="ARBA00023157"/>
    </source>
</evidence>
<dbReference type="PROSITE" id="PS00141">
    <property type="entry name" value="ASP_PROTEASE"/>
    <property type="match status" value="1"/>
</dbReference>